<evidence type="ECO:0000256" key="4">
    <source>
        <dbReference type="ARBA" id="ARBA00022776"/>
    </source>
</evidence>
<evidence type="ECO:0000259" key="9">
    <source>
        <dbReference type="Pfam" id="PF12862"/>
    </source>
</evidence>
<sequence>MVGVEVEEGERVVVGREGKGKGKGEGEGDRMRVTPHEVVLCALSLVYCNQNAQFVLRQAQSNVGVDMGGMGMEEDGFEDDQAAAEVVGRIEEVVEGLPKSQGKALAVGLPLSAGALDSLCDFVLRRITAAGAGRQGSRGGVGRSRRAGDLRAGLEEALGQDEGEEVASALEFFLQSIDTPDDLNMFFVQIHKLVWQDRNPQEGGAGNFQSSGGSRCAVEPHSLLGVFLRECCAAFELLSFEGVGRLLGRVRAFQGPQDHHDVPATPSPVAPPRREAADVARDTGALLRTFLLDVQRRDYYSALSSLHTYFDYSAGTHQGLAQVDTRLGNFEHATLEMAQLHMKFGHMREGIKALEETLRSSQQNTNHICLIHSLALMCQVLATPEYCFNQSKLASRIMASDAGFLYILNDSNRKHLNSLLYHCLQRARSLKLPHIEAFACAEMMKQKLLCSPNTAKASEELEKMGKLLDEILYVVNNESAETDCGSAALEDLGLEFNSKLSLYSDILGNREMLRAGPGSVKDLVKDLVTTLQLLQVTRWETKGCRDYAISLAQKVLPRPGHSNRDAALVLLTSYTLLQRGIGAAEETLEQSRRQDEEEGGALRLKSKHFRKAELLVEFHRCMFIGLYRGASEAAAKVALLCTANQMFDVAIFVEAQRLKFAALLEAGEHEGAKDAVDMAFQVAFKSGLRGQCLQCLLQYGRLYLATGNAQAALPYVLSAYWQSKSVEMDVTFYNSVYLLAHAWKLQGGSMVRRAIDLLRKHLSSIVSKCSLEVQGRAHLLLSRCLLLDGERSKQDALDHLGLASKAFATLGHRVLHREALYVTAHACQLYGMIQERDEASRHFRQLHEVAEHHPARTPSVVTVL</sequence>
<dbReference type="GO" id="GO:0031145">
    <property type="term" value="P:anaphase-promoting complex-dependent catabolic process"/>
    <property type="evidence" value="ECO:0007669"/>
    <property type="project" value="TreeGrafter"/>
</dbReference>
<keyword evidence="3" id="KW-0132">Cell division</keyword>
<dbReference type="PANTHER" id="PTHR12830">
    <property type="entry name" value="ANAPHASE-PROMOTING COMPLEX SUBUNIT 5"/>
    <property type="match status" value="1"/>
</dbReference>
<name>A0A5B8MLK3_9CHLO</name>
<evidence type="ECO:0000256" key="7">
    <source>
        <dbReference type="ARBA" id="ARBA00031069"/>
    </source>
</evidence>
<dbReference type="GO" id="GO:0051301">
    <property type="term" value="P:cell division"/>
    <property type="evidence" value="ECO:0007669"/>
    <property type="project" value="UniProtKB-KW"/>
</dbReference>
<evidence type="ECO:0000256" key="2">
    <source>
        <dbReference type="ARBA" id="ARBA00016066"/>
    </source>
</evidence>
<accession>A0A5B8MLK3</accession>
<organism evidence="10 11">
    <name type="scientific">Chloropicon primus</name>
    <dbReference type="NCBI Taxonomy" id="1764295"/>
    <lineage>
        <taxon>Eukaryota</taxon>
        <taxon>Viridiplantae</taxon>
        <taxon>Chlorophyta</taxon>
        <taxon>Chloropicophyceae</taxon>
        <taxon>Chloropicales</taxon>
        <taxon>Chloropicaceae</taxon>
        <taxon>Chloropicon</taxon>
    </lineage>
</organism>
<comment type="similarity">
    <text evidence="1">Belongs to the APC5 family.</text>
</comment>
<dbReference type="InterPro" id="IPR026000">
    <property type="entry name" value="Apc5_dom"/>
</dbReference>
<dbReference type="Pfam" id="PF12862">
    <property type="entry name" value="ANAPC5"/>
    <property type="match status" value="1"/>
</dbReference>
<evidence type="ECO:0000313" key="11">
    <source>
        <dbReference type="Proteomes" id="UP000316726"/>
    </source>
</evidence>
<feature type="domain" description="Anaphase-promoting complex subunit 5" evidence="9">
    <location>
        <begin position="289"/>
        <end position="380"/>
    </location>
</feature>
<dbReference type="GO" id="GO:0070979">
    <property type="term" value="P:protein K11-linked ubiquitination"/>
    <property type="evidence" value="ECO:0007669"/>
    <property type="project" value="TreeGrafter"/>
</dbReference>
<evidence type="ECO:0000256" key="6">
    <source>
        <dbReference type="ARBA" id="ARBA00023306"/>
    </source>
</evidence>
<comment type="function">
    <text evidence="8">Component of the anaphase promoting complex/cyclosome (APC/C), a cell cycle-regulated E3 ubiquitin ligase that controls progression through mitosis and the G1 phase of the cell cycle. The APC/C complex acts by mediating ubiquitination and subsequent degradation of target proteins: it mainly mediates the formation of 'Lys-11'-linked polyubiquitin chains and, to a lower extent, the formation of 'Lys-48'- and 'Lys-63'-linked polyubiquitin chains. The APC/C complex catalyzes assembly of branched 'Lys-11'-/'Lys-48'-linked branched ubiquitin chains on target proteins.</text>
</comment>
<dbReference type="SUPFAM" id="SSF48452">
    <property type="entry name" value="TPR-like"/>
    <property type="match status" value="1"/>
</dbReference>
<dbReference type="InterPro" id="IPR011990">
    <property type="entry name" value="TPR-like_helical_dom_sf"/>
</dbReference>
<dbReference type="GO" id="GO:0005680">
    <property type="term" value="C:anaphase-promoting complex"/>
    <property type="evidence" value="ECO:0007669"/>
    <property type="project" value="InterPro"/>
</dbReference>
<evidence type="ECO:0000256" key="5">
    <source>
        <dbReference type="ARBA" id="ARBA00022786"/>
    </source>
</evidence>
<keyword evidence="4" id="KW-0498">Mitosis</keyword>
<keyword evidence="5" id="KW-0833">Ubl conjugation pathway</keyword>
<dbReference type="AlphaFoldDB" id="A0A5B8MLK3"/>
<keyword evidence="11" id="KW-1185">Reference proteome</keyword>
<protein>
    <recommendedName>
        <fullName evidence="2">Anaphase-promoting complex subunit 5</fullName>
    </recommendedName>
    <alternativeName>
        <fullName evidence="7">Cyclosome subunit 5</fullName>
    </alternativeName>
</protein>
<evidence type="ECO:0000256" key="3">
    <source>
        <dbReference type="ARBA" id="ARBA00022618"/>
    </source>
</evidence>
<dbReference type="GO" id="GO:0045842">
    <property type="term" value="P:positive regulation of mitotic metaphase/anaphase transition"/>
    <property type="evidence" value="ECO:0007669"/>
    <property type="project" value="TreeGrafter"/>
</dbReference>
<dbReference type="EMBL" id="CP031038">
    <property type="protein sequence ID" value="QDZ21518.1"/>
    <property type="molecule type" value="Genomic_DNA"/>
</dbReference>
<dbReference type="OrthoDB" id="1063979at2759"/>
<gene>
    <name evidence="10" type="ORF">A3770_05p40360</name>
</gene>
<reference evidence="10 11" key="1">
    <citation type="submission" date="2018-07" db="EMBL/GenBank/DDBJ databases">
        <title>The complete nuclear genome of the prasinophyte Chloropicon primus (CCMP1205).</title>
        <authorList>
            <person name="Pombert J.-F."/>
            <person name="Otis C."/>
            <person name="Turmel M."/>
            <person name="Lemieux C."/>
        </authorList>
    </citation>
    <scope>NUCLEOTIDE SEQUENCE [LARGE SCALE GENOMIC DNA]</scope>
    <source>
        <strain evidence="10 11">CCMP1205</strain>
    </source>
</reference>
<evidence type="ECO:0000256" key="8">
    <source>
        <dbReference type="ARBA" id="ARBA00045696"/>
    </source>
</evidence>
<dbReference type="Proteomes" id="UP000316726">
    <property type="component" value="Chromosome 5"/>
</dbReference>
<dbReference type="InterPro" id="IPR037679">
    <property type="entry name" value="Apc5"/>
</dbReference>
<keyword evidence="6" id="KW-0131">Cell cycle</keyword>
<proteinExistence type="inferred from homology"/>
<dbReference type="PANTHER" id="PTHR12830:SF9">
    <property type="entry name" value="ANAPHASE-PROMOTING COMPLEX SUBUNIT 5"/>
    <property type="match status" value="1"/>
</dbReference>
<evidence type="ECO:0000313" key="10">
    <source>
        <dbReference type="EMBL" id="QDZ21518.1"/>
    </source>
</evidence>
<dbReference type="UniPathway" id="UPA00143"/>
<evidence type="ECO:0000256" key="1">
    <source>
        <dbReference type="ARBA" id="ARBA00007450"/>
    </source>
</evidence>
<dbReference type="STRING" id="1764295.A0A5B8MLK3"/>